<dbReference type="OMA" id="VPCFGWH"/>
<dbReference type="Pfam" id="PF01026">
    <property type="entry name" value="TatD_DNase"/>
    <property type="match status" value="1"/>
</dbReference>
<evidence type="ECO:0000313" key="1">
    <source>
        <dbReference type="EMBL" id="CCE82893.1"/>
    </source>
</evidence>
<dbReference type="Proteomes" id="UP000005222">
    <property type="component" value="Chromosome J"/>
</dbReference>
<dbReference type="EMBL" id="FO082050">
    <property type="protein sequence ID" value="CCE82893.1"/>
    <property type="molecule type" value="Genomic_DNA"/>
</dbReference>
<keyword evidence="2" id="KW-1185">Reference proteome</keyword>
<protein>
    <submittedName>
        <fullName evidence="1">Piso0_002649 protein</fullName>
    </submittedName>
</protein>
<name>G8YD62_PICSO</name>
<dbReference type="OrthoDB" id="413993at2759"/>
<dbReference type="HOGENOM" id="CLU_031506_3_1_1"/>
<dbReference type="PANTHER" id="PTHR47345:SF1">
    <property type="entry name" value="CUT9-INTERACTING PROTEIN SCN1"/>
    <property type="match status" value="1"/>
</dbReference>
<dbReference type="InterPro" id="IPR032466">
    <property type="entry name" value="Metal_Hydrolase"/>
</dbReference>
<proteinExistence type="predicted"/>
<dbReference type="SUPFAM" id="SSF51556">
    <property type="entry name" value="Metallo-dependent hydrolases"/>
    <property type="match status" value="1"/>
</dbReference>
<gene>
    <name evidence="1" type="primary">Piso0_002649</name>
    <name evidence="1" type="ORF">GNLVRS01_PISO0J16597g</name>
</gene>
<dbReference type="AlphaFoldDB" id="G8YD62"/>
<reference evidence="1 2" key="1">
    <citation type="journal article" date="2012" name="G3 (Bethesda)">
        <title>Pichia sorbitophila, an interspecies yeast hybrid reveals early steps of genome resolution following polyploidization.</title>
        <authorList>
            <person name="Leh Louis V."/>
            <person name="Despons L."/>
            <person name="Friedrich A."/>
            <person name="Martin T."/>
            <person name="Durrens P."/>
            <person name="Casaregola S."/>
            <person name="Neuveglise C."/>
            <person name="Fairhead C."/>
            <person name="Marck C."/>
            <person name="Cruz J.A."/>
            <person name="Straub M.L."/>
            <person name="Kugler V."/>
            <person name="Sacerdot C."/>
            <person name="Uzunov Z."/>
            <person name="Thierry A."/>
            <person name="Weiss S."/>
            <person name="Bleykasten C."/>
            <person name="De Montigny J."/>
            <person name="Jacques N."/>
            <person name="Jung P."/>
            <person name="Lemaire M."/>
            <person name="Mallet S."/>
            <person name="Morel G."/>
            <person name="Richard G.F."/>
            <person name="Sarkar A."/>
            <person name="Savel G."/>
            <person name="Schacherer J."/>
            <person name="Seret M.L."/>
            <person name="Talla E."/>
            <person name="Samson G."/>
            <person name="Jubin C."/>
            <person name="Poulain J."/>
            <person name="Vacherie B."/>
            <person name="Barbe V."/>
            <person name="Pelletier E."/>
            <person name="Sherman D.J."/>
            <person name="Westhof E."/>
            <person name="Weissenbach J."/>
            <person name="Baret P.V."/>
            <person name="Wincker P."/>
            <person name="Gaillardin C."/>
            <person name="Dujon B."/>
            <person name="Souciet J.L."/>
        </authorList>
    </citation>
    <scope>NUCLEOTIDE SEQUENCE [LARGE SCALE GENOMIC DNA]</scope>
    <source>
        <strain evidence="2">ATCC MYA-4447 / BCRC 22081 / CBS 7064 / NBRC 10061 / NRRL Y-12695</strain>
    </source>
</reference>
<dbReference type="eggNOG" id="KOG3020">
    <property type="taxonomic scope" value="Eukaryota"/>
</dbReference>
<accession>G8YD62</accession>
<dbReference type="InterPro" id="IPR053044">
    <property type="entry name" value="Metallo-hydrolase/TatD-type"/>
</dbReference>
<sequence length="347" mass="39644">MANILRSLRDCHCHLDVDVRVGDGKIIASHIEDLRKHGIPNRFFHLMSTNHIDFLVLNEILSNLSEDYVVPYFGIHPWYSHLFSELGRDDYANDEEYKESHYRKVLDPAPDSQLLDILPIPFSLEEHFKKIEQSCIEWGQKCCVGIGEIGLDKLFRIPMNGFYGNQSSPLKDTDVKLSPCRVTMKHQELVFVRQLSIANELRKPVSLHCVKAHGSLYELAAKNSQPNIPAVTLHSYSGSVDQANMWIREFSKKESKLFFSFSNYINGVEAKRETLTQLLSKVRDEQVLVETDFGIEKYIKSPEKAQDYFQTLTEIFETIASIKKWSHEDGMSIINTNSGALTSCSAP</sequence>
<organism evidence="1 2">
    <name type="scientific">Pichia sorbitophila (strain ATCC MYA-4447 / BCRC 22081 / CBS 7064 / NBRC 10061 / NRRL Y-12695)</name>
    <name type="common">Hybrid yeast</name>
    <dbReference type="NCBI Taxonomy" id="559304"/>
    <lineage>
        <taxon>Eukaryota</taxon>
        <taxon>Fungi</taxon>
        <taxon>Dikarya</taxon>
        <taxon>Ascomycota</taxon>
        <taxon>Saccharomycotina</taxon>
        <taxon>Pichiomycetes</taxon>
        <taxon>Debaryomycetaceae</taxon>
        <taxon>Millerozyma</taxon>
    </lineage>
</organism>
<dbReference type="InterPro" id="IPR001130">
    <property type="entry name" value="TatD-like"/>
</dbReference>
<dbReference type="GO" id="GO:0016788">
    <property type="term" value="F:hydrolase activity, acting on ester bonds"/>
    <property type="evidence" value="ECO:0007669"/>
    <property type="project" value="InterPro"/>
</dbReference>
<dbReference type="FunCoup" id="G8YD62">
    <property type="interactions" value="86"/>
</dbReference>
<evidence type="ECO:0000313" key="2">
    <source>
        <dbReference type="Proteomes" id="UP000005222"/>
    </source>
</evidence>
<dbReference type="PANTHER" id="PTHR47345">
    <property type="entry name" value="CUT9-INTERACTING PROTEIN SCN1"/>
    <property type="match status" value="1"/>
</dbReference>
<dbReference type="InParanoid" id="G8YD62"/>
<dbReference type="Gene3D" id="3.20.20.140">
    <property type="entry name" value="Metal-dependent hydrolases"/>
    <property type="match status" value="1"/>
</dbReference>